<evidence type="ECO:0000256" key="8">
    <source>
        <dbReference type="ARBA" id="ARBA00023136"/>
    </source>
</evidence>
<dbReference type="InterPro" id="IPR013783">
    <property type="entry name" value="Ig-like_fold"/>
</dbReference>
<dbReference type="InterPro" id="IPR003961">
    <property type="entry name" value="FN3_dom"/>
</dbReference>
<feature type="domain" description="Fibronectin type-III" evidence="20">
    <location>
        <begin position="567"/>
        <end position="661"/>
    </location>
</feature>
<evidence type="ECO:0000256" key="6">
    <source>
        <dbReference type="ARBA" id="ARBA00022974"/>
    </source>
</evidence>
<feature type="chain" id="PRO_5044565944" description="Interference hedgehog" evidence="18">
    <location>
        <begin position="20"/>
        <end position="985"/>
    </location>
</feature>
<dbReference type="Pfam" id="PF13927">
    <property type="entry name" value="Ig_3"/>
    <property type="match status" value="4"/>
</dbReference>
<feature type="region of interest" description="Disordered" evidence="16">
    <location>
        <begin position="757"/>
        <end position="785"/>
    </location>
</feature>
<evidence type="ECO:0000256" key="12">
    <source>
        <dbReference type="ARBA" id="ARBA00037573"/>
    </source>
</evidence>
<feature type="domain" description="Ig-like" evidence="19">
    <location>
        <begin position="123"/>
        <end position="205"/>
    </location>
</feature>
<feature type="domain" description="Fibronectin type-III" evidence="20">
    <location>
        <begin position="456"/>
        <end position="557"/>
    </location>
</feature>
<evidence type="ECO:0000256" key="4">
    <source>
        <dbReference type="ARBA" id="ARBA00022729"/>
    </source>
</evidence>
<comment type="similarity">
    <text evidence="13">Belongs to the immunoglobulin superfamily. IHOG family.</text>
</comment>
<dbReference type="KEGG" id="dci:108252722"/>
<evidence type="ECO:0000256" key="18">
    <source>
        <dbReference type="SAM" id="SignalP"/>
    </source>
</evidence>
<keyword evidence="9" id="KW-1015">Disulfide bond</keyword>
<dbReference type="SMART" id="SM00408">
    <property type="entry name" value="IGc2"/>
    <property type="match status" value="4"/>
</dbReference>
<evidence type="ECO:0000256" key="14">
    <source>
        <dbReference type="ARBA" id="ARBA00038530"/>
    </source>
</evidence>
<dbReference type="Gene3D" id="2.60.40.10">
    <property type="entry name" value="Immunoglobulins"/>
    <property type="match status" value="6"/>
</dbReference>
<dbReference type="InterPro" id="IPR036116">
    <property type="entry name" value="FN3_sf"/>
</dbReference>
<dbReference type="RefSeq" id="XP_026681333.1">
    <property type="nucleotide sequence ID" value="XM_026825532.1"/>
</dbReference>
<dbReference type="OMA" id="CGLMEGK"/>
<evidence type="ECO:0000313" key="23">
    <source>
        <dbReference type="RefSeq" id="XP_026681333.1"/>
    </source>
</evidence>
<evidence type="ECO:0000256" key="13">
    <source>
        <dbReference type="ARBA" id="ARBA00038144"/>
    </source>
</evidence>
<evidence type="ECO:0000256" key="2">
    <source>
        <dbReference type="ARBA" id="ARBA00022674"/>
    </source>
</evidence>
<dbReference type="AlphaFoldDB" id="A0A1S4EEV9"/>
<keyword evidence="21" id="KW-1185">Reference proteome</keyword>
<evidence type="ECO:0000256" key="3">
    <source>
        <dbReference type="ARBA" id="ARBA00022692"/>
    </source>
</evidence>
<evidence type="ECO:0000313" key="22">
    <source>
        <dbReference type="RefSeq" id="XP_017300673.1"/>
    </source>
</evidence>
<reference evidence="22" key="1">
    <citation type="submission" date="2023-09" db="UniProtKB">
        <authorList>
            <consortium name="RefSeq"/>
        </authorList>
    </citation>
    <scope>IDENTIFICATION</scope>
</reference>
<dbReference type="Pfam" id="PF00041">
    <property type="entry name" value="fn3"/>
    <property type="match status" value="2"/>
</dbReference>
<sequence>MHYLSTLSVFLLIVHYISCDIGIKFTRQPEPIDAPSQDVVEFECGLNIPSDHVEWYHNGKVISQQSTQNNSNNKQESKVSHSLTIEFDDISKAGDYQCVAWYGASAIISTAARLSLADMKPFPKLPGESYEVSPGNDVILSCPSPESTPPAYIQYLKDSTLMTNANILQTTNSLVIKNTDVTSSGVYTCMATNSITGQEYKSAFQFNVKVSNNIRNRSPYFLKDPLKKYEIEVGNNISIECNIVGTPKPKIYWSKLNENRLNNRTIDDNTLLTIINVEPKDAGIYTCKADNGIRPTLSYDIQIEVQESPKLIKEPEKLISVTENESIEFECSFKGNPTPKIDWYLNSKLLTHDSSVVLNDGKLHIKYVEKKHAGIYQCFGTNTVGSTFGITMVQVVPTQKQIFASNNDDNIFDDIKMLNESMHHHHHNNHHDGKKHKNKHHGGKNKGLKENVVMIPPTRPNITRLSDKSVMVRWSVPPNNGLPIQFFKVQYKEIGNKHSRKTNRWMTSNEDIPSHIRSYEIQGLETNQTYRFRIAAVYSNNDNKLSPNSAKFHLHKGSNTNKNRPKPPSLTETQAISPSVIELHWEYLNSVLSPVDGFYIYYRASSNAGEYVKSTVEGQDVRSFNITHLQPNTPYEIKLQSFTVGSASDFSSILISRTLVDPNATSTTENTTEVINNTIDKTNTMATNSSKTYYYVIIGVILGLLTIVGSLYGVINFMRNKQKPESTDEDSNDNDKSDSLTIPQITESTSTMNGFVNHNNTHSPLQNGNIPNGIQSNSKSANKLNGKVSNGYINKTLVHSNHVSNDEDEPLNIVSTSGNIKPLPPRSTRDVNPIANINETMNSNMVDSREYETLNMIQGIHEMNPGTRESINIINNPLENNTQYNIELNYLSCMKNNINNRNHPLQPSNRHNIVNRNKLDLDSIEFELENNLDNFGNNASLRKKHKLSNNNNNNKIINNNTKYSQNNNNWRGRSVVDTRRSDNYM</sequence>
<comment type="function">
    <text evidence="12">Mediates response to the active Hedgehog (Hh) protein signal in embryos, functioning upstream or at the level of patched (ptc).</text>
</comment>
<evidence type="ECO:0000256" key="15">
    <source>
        <dbReference type="ARBA" id="ARBA00041099"/>
    </source>
</evidence>
<dbReference type="SMART" id="SM00409">
    <property type="entry name" value="IG"/>
    <property type="match status" value="4"/>
</dbReference>
<dbReference type="SMART" id="SM00060">
    <property type="entry name" value="FN3"/>
    <property type="match status" value="2"/>
</dbReference>
<dbReference type="InterPro" id="IPR007110">
    <property type="entry name" value="Ig-like_dom"/>
</dbReference>
<comment type="subcellular location">
    <subcellularLocation>
        <location evidence="1">Membrane</location>
        <topology evidence="1">Single-pass type I membrane protein</topology>
    </subcellularLocation>
</comment>
<evidence type="ECO:0000256" key="5">
    <source>
        <dbReference type="ARBA" id="ARBA00022737"/>
    </source>
</evidence>
<keyword evidence="4 18" id="KW-0732">Signal</keyword>
<keyword evidence="10" id="KW-0325">Glycoprotein</keyword>
<gene>
    <name evidence="22 23" type="primary">LOC108252722</name>
</gene>
<comment type="subunit">
    <text evidence="14">Homodimer. Heterotetramer; 2 iHog chains bind 2 hh chains when facilitated by heparin, heparin is required to promote high-affinity interactions between hh and iHog.</text>
</comment>
<dbReference type="CDD" id="cd00096">
    <property type="entry name" value="Ig"/>
    <property type="match status" value="2"/>
</dbReference>
<organism evidence="22">
    <name type="scientific">Diaphorina citri</name>
    <name type="common">Asian citrus psyllid</name>
    <dbReference type="NCBI Taxonomy" id="121845"/>
    <lineage>
        <taxon>Eukaryota</taxon>
        <taxon>Metazoa</taxon>
        <taxon>Ecdysozoa</taxon>
        <taxon>Arthropoda</taxon>
        <taxon>Hexapoda</taxon>
        <taxon>Insecta</taxon>
        <taxon>Pterygota</taxon>
        <taxon>Neoptera</taxon>
        <taxon>Paraneoptera</taxon>
        <taxon>Hemiptera</taxon>
        <taxon>Sternorrhyncha</taxon>
        <taxon>Psylloidea</taxon>
        <taxon>Psyllidae</taxon>
        <taxon>Diaphorininae</taxon>
        <taxon>Diaphorina</taxon>
    </lineage>
</organism>
<dbReference type="PANTHER" id="PTHR44170">
    <property type="entry name" value="PROTEIN SIDEKICK"/>
    <property type="match status" value="1"/>
</dbReference>
<keyword evidence="2" id="KW-0358">Heparin-binding</keyword>
<evidence type="ECO:0000256" key="7">
    <source>
        <dbReference type="ARBA" id="ARBA00022989"/>
    </source>
</evidence>
<feature type="region of interest" description="Disordered" evidence="16">
    <location>
        <begin position="944"/>
        <end position="985"/>
    </location>
</feature>
<dbReference type="OrthoDB" id="9998697at2759"/>
<keyword evidence="5" id="KW-0677">Repeat</keyword>
<keyword evidence="8 17" id="KW-0472">Membrane</keyword>
<evidence type="ECO:0000256" key="10">
    <source>
        <dbReference type="ARBA" id="ARBA00023180"/>
    </source>
</evidence>
<feature type="domain" description="Ig-like" evidence="19">
    <location>
        <begin position="23"/>
        <end position="115"/>
    </location>
</feature>
<dbReference type="PROSITE" id="PS50853">
    <property type="entry name" value="FN3"/>
    <property type="match status" value="2"/>
</dbReference>
<proteinExistence type="inferred from homology"/>
<dbReference type="PANTHER" id="PTHR44170:SF33">
    <property type="entry name" value="BROTHER OF IHOG, ISOFORM G-RELATED"/>
    <property type="match status" value="1"/>
</dbReference>
<dbReference type="GO" id="GO:0098609">
    <property type="term" value="P:cell-cell adhesion"/>
    <property type="evidence" value="ECO:0007669"/>
    <property type="project" value="TreeGrafter"/>
</dbReference>
<keyword evidence="6" id="KW-0654">Proteoglycan</keyword>
<feature type="region of interest" description="Disordered" evidence="16">
    <location>
        <begin position="552"/>
        <end position="572"/>
    </location>
</feature>
<feature type="domain" description="Ig-like" evidence="19">
    <location>
        <begin position="219"/>
        <end position="298"/>
    </location>
</feature>
<feature type="signal peptide" evidence="18">
    <location>
        <begin position="1"/>
        <end position="19"/>
    </location>
</feature>
<evidence type="ECO:0000313" key="21">
    <source>
        <dbReference type="Proteomes" id="UP000079169"/>
    </source>
</evidence>
<keyword evidence="11" id="KW-0393">Immunoglobulin domain</keyword>
<accession>A0A1S4EEV9</accession>
<feature type="transmembrane region" description="Helical" evidence="17">
    <location>
        <begin position="693"/>
        <end position="715"/>
    </location>
</feature>
<evidence type="ECO:0000256" key="1">
    <source>
        <dbReference type="ARBA" id="ARBA00004479"/>
    </source>
</evidence>
<dbReference type="Proteomes" id="UP000079169">
    <property type="component" value="Unplaced"/>
</dbReference>
<evidence type="ECO:0000259" key="20">
    <source>
        <dbReference type="PROSITE" id="PS50853"/>
    </source>
</evidence>
<dbReference type="STRING" id="121845.A0A1S4EEV9"/>
<dbReference type="InterPro" id="IPR003598">
    <property type="entry name" value="Ig_sub2"/>
</dbReference>
<dbReference type="RefSeq" id="XP_017300673.1">
    <property type="nucleotide sequence ID" value="XM_017445184.2"/>
</dbReference>
<dbReference type="FunFam" id="2.60.40.10:FF:000032">
    <property type="entry name" value="palladin isoform X1"/>
    <property type="match status" value="1"/>
</dbReference>
<dbReference type="InterPro" id="IPR036179">
    <property type="entry name" value="Ig-like_dom_sf"/>
</dbReference>
<dbReference type="InterPro" id="IPR003599">
    <property type="entry name" value="Ig_sub"/>
</dbReference>
<dbReference type="SUPFAM" id="SSF48726">
    <property type="entry name" value="Immunoglobulin"/>
    <property type="match status" value="4"/>
</dbReference>
<keyword evidence="3 17" id="KW-0812">Transmembrane</keyword>
<dbReference type="GO" id="GO:0007399">
    <property type="term" value="P:nervous system development"/>
    <property type="evidence" value="ECO:0007669"/>
    <property type="project" value="TreeGrafter"/>
</dbReference>
<evidence type="ECO:0000256" key="11">
    <source>
        <dbReference type="ARBA" id="ARBA00023319"/>
    </source>
</evidence>
<dbReference type="PaxDb" id="121845-A0A1S4EEV9"/>
<feature type="compositionally biased region" description="Basic and acidic residues" evidence="16">
    <location>
        <begin position="974"/>
        <end position="985"/>
    </location>
</feature>
<keyword evidence="7 17" id="KW-1133">Transmembrane helix</keyword>
<name>A0A1S4EEV9_DIACI</name>
<evidence type="ECO:0000259" key="19">
    <source>
        <dbReference type="PROSITE" id="PS50835"/>
    </source>
</evidence>
<feature type="domain" description="Ig-like" evidence="19">
    <location>
        <begin position="309"/>
        <end position="391"/>
    </location>
</feature>
<feature type="compositionally biased region" description="Basic residues" evidence="16">
    <location>
        <begin position="424"/>
        <end position="446"/>
    </location>
</feature>
<dbReference type="PROSITE" id="PS50835">
    <property type="entry name" value="IG_LIKE"/>
    <property type="match status" value="4"/>
</dbReference>
<dbReference type="GeneID" id="108252722"/>
<evidence type="ECO:0000256" key="9">
    <source>
        <dbReference type="ARBA" id="ARBA00023157"/>
    </source>
</evidence>
<dbReference type="SUPFAM" id="SSF49265">
    <property type="entry name" value="Fibronectin type III"/>
    <property type="match status" value="1"/>
</dbReference>
<evidence type="ECO:0000256" key="17">
    <source>
        <dbReference type="SAM" id="Phobius"/>
    </source>
</evidence>
<feature type="compositionally biased region" description="Low complexity" evidence="16">
    <location>
        <begin position="949"/>
        <end position="969"/>
    </location>
</feature>
<feature type="region of interest" description="Disordered" evidence="16">
    <location>
        <begin position="424"/>
        <end position="447"/>
    </location>
</feature>
<dbReference type="CDD" id="cd00063">
    <property type="entry name" value="FN3"/>
    <property type="match status" value="2"/>
</dbReference>
<evidence type="ECO:0000256" key="16">
    <source>
        <dbReference type="SAM" id="MobiDB-lite"/>
    </source>
</evidence>
<protein>
    <recommendedName>
        <fullName evidence="15">Interference hedgehog</fullName>
    </recommendedName>
</protein>